<dbReference type="InterPro" id="IPR003607">
    <property type="entry name" value="HD/PDEase_dom"/>
</dbReference>
<dbReference type="PANTHER" id="PTHR43155">
    <property type="entry name" value="CYCLIC DI-GMP PHOSPHODIESTERASE PA4108-RELATED"/>
    <property type="match status" value="1"/>
</dbReference>
<accession>A0A7C4XV47</accession>
<reference evidence="2" key="1">
    <citation type="journal article" date="2020" name="mSystems">
        <title>Genome- and Community-Level Interaction Insights into Carbon Utilization and Element Cycling Functions of Hydrothermarchaeota in Hydrothermal Sediment.</title>
        <authorList>
            <person name="Zhou Z."/>
            <person name="Liu Y."/>
            <person name="Xu W."/>
            <person name="Pan J."/>
            <person name="Luo Z.H."/>
            <person name="Li M."/>
        </authorList>
    </citation>
    <scope>NUCLEOTIDE SEQUENCE [LARGE SCALE GENOMIC DNA]</scope>
    <source>
        <strain evidence="2">SpSt-774</strain>
    </source>
</reference>
<organism evidence="2">
    <name type="scientific">candidate division WOR-3 bacterium</name>
    <dbReference type="NCBI Taxonomy" id="2052148"/>
    <lineage>
        <taxon>Bacteria</taxon>
        <taxon>Bacteria division WOR-3</taxon>
    </lineage>
</organism>
<dbReference type="SUPFAM" id="SSF109604">
    <property type="entry name" value="HD-domain/PDEase-like"/>
    <property type="match status" value="1"/>
</dbReference>
<sequence length="213" mass="24398">MRDSLRPNHSDILIICLKEFVRALNNEPEKALIELKEIGKTLDNIVPYRDGHNQRVAKYALMIAQEMDFSKEQLLIVGASALLHDVGKIGIDEMILYKTEPLTEKEKEEIERHVLNGYQILSEFTEIPEILNGVKYHHEFWDGSGYPLGLKNGEIPLVSRILAVCDAYDAMTSKRPYRKAFTRDEAIDELKRLSGIQFDKNVVKIFLKSLKGL</sequence>
<evidence type="ECO:0000259" key="1">
    <source>
        <dbReference type="PROSITE" id="PS51832"/>
    </source>
</evidence>
<dbReference type="AlphaFoldDB" id="A0A7C4XV47"/>
<gene>
    <name evidence="2" type="ORF">ENV60_06455</name>
</gene>
<dbReference type="Pfam" id="PF13487">
    <property type="entry name" value="HD_5"/>
    <property type="match status" value="1"/>
</dbReference>
<dbReference type="InterPro" id="IPR037522">
    <property type="entry name" value="HD_GYP_dom"/>
</dbReference>
<protein>
    <submittedName>
        <fullName evidence="2">HD-GYP domain-containing protein</fullName>
    </submittedName>
</protein>
<dbReference type="CDD" id="cd00077">
    <property type="entry name" value="HDc"/>
    <property type="match status" value="1"/>
</dbReference>
<dbReference type="Gene3D" id="1.10.3210.10">
    <property type="entry name" value="Hypothetical protein af1432"/>
    <property type="match status" value="1"/>
</dbReference>
<name>A0A7C4XV47_UNCW3</name>
<dbReference type="PROSITE" id="PS51832">
    <property type="entry name" value="HD_GYP"/>
    <property type="match status" value="1"/>
</dbReference>
<dbReference type="NCBIfam" id="TIGR00277">
    <property type="entry name" value="HDIG"/>
    <property type="match status" value="1"/>
</dbReference>
<proteinExistence type="predicted"/>
<comment type="caution">
    <text evidence="2">The sequence shown here is derived from an EMBL/GenBank/DDBJ whole genome shotgun (WGS) entry which is preliminary data.</text>
</comment>
<dbReference type="SMART" id="SM00471">
    <property type="entry name" value="HDc"/>
    <property type="match status" value="1"/>
</dbReference>
<dbReference type="PANTHER" id="PTHR43155:SF2">
    <property type="entry name" value="CYCLIC DI-GMP PHOSPHODIESTERASE PA4108"/>
    <property type="match status" value="1"/>
</dbReference>
<evidence type="ECO:0000313" key="2">
    <source>
        <dbReference type="EMBL" id="HGV97919.1"/>
    </source>
</evidence>
<feature type="domain" description="HD-GYP" evidence="1">
    <location>
        <begin position="27"/>
        <end position="213"/>
    </location>
</feature>
<dbReference type="InterPro" id="IPR006675">
    <property type="entry name" value="HDIG_dom"/>
</dbReference>
<dbReference type="EMBL" id="DTGZ01000119">
    <property type="protein sequence ID" value="HGV97919.1"/>
    <property type="molecule type" value="Genomic_DNA"/>
</dbReference>